<dbReference type="EMBL" id="SOAU01000001">
    <property type="protein sequence ID" value="TDT16802.1"/>
    <property type="molecule type" value="Genomic_DNA"/>
</dbReference>
<dbReference type="RefSeq" id="WP_133869139.1">
    <property type="nucleotide sequence ID" value="NZ_SOAU01000001.1"/>
</dbReference>
<feature type="domain" description="HTH arsR-type" evidence="1">
    <location>
        <begin position="7"/>
        <end position="100"/>
    </location>
</feature>
<keyword evidence="3" id="KW-1185">Reference proteome</keyword>
<evidence type="ECO:0000313" key="2">
    <source>
        <dbReference type="EMBL" id="TDT16802.1"/>
    </source>
</evidence>
<dbReference type="Proteomes" id="UP000294558">
    <property type="component" value="Unassembled WGS sequence"/>
</dbReference>
<dbReference type="InterPro" id="IPR036390">
    <property type="entry name" value="WH_DNA-bd_sf"/>
</dbReference>
<evidence type="ECO:0000259" key="1">
    <source>
        <dbReference type="PROSITE" id="PS50987"/>
    </source>
</evidence>
<dbReference type="PANTHER" id="PTHR38600">
    <property type="entry name" value="TRANSCRIPTIONAL REGULATORY PROTEIN"/>
    <property type="match status" value="1"/>
</dbReference>
<gene>
    <name evidence="2" type="ORF">BDK89_2400</name>
</gene>
<proteinExistence type="predicted"/>
<protein>
    <submittedName>
        <fullName evidence="2">ArsR family transcriptional regulator</fullName>
    </submittedName>
</protein>
<dbReference type="InterPro" id="IPR001845">
    <property type="entry name" value="HTH_ArsR_DNA-bd_dom"/>
</dbReference>
<name>A0A4R7HZX1_9ACTN</name>
<dbReference type="Gene3D" id="1.10.10.10">
    <property type="entry name" value="Winged helix-like DNA-binding domain superfamily/Winged helix DNA-binding domain"/>
    <property type="match status" value="1"/>
</dbReference>
<dbReference type="GO" id="GO:0003700">
    <property type="term" value="F:DNA-binding transcription factor activity"/>
    <property type="evidence" value="ECO:0007669"/>
    <property type="project" value="InterPro"/>
</dbReference>
<dbReference type="SMART" id="SM00418">
    <property type="entry name" value="HTH_ARSR"/>
    <property type="match status" value="1"/>
</dbReference>
<dbReference type="PRINTS" id="PR00778">
    <property type="entry name" value="HTHARSR"/>
</dbReference>
<dbReference type="NCBIfam" id="NF033788">
    <property type="entry name" value="HTH_metalloreg"/>
    <property type="match status" value="1"/>
</dbReference>
<accession>A0A4R7HZX1</accession>
<dbReference type="PANTHER" id="PTHR38600:SF2">
    <property type="entry name" value="SLL0088 PROTEIN"/>
    <property type="match status" value="1"/>
</dbReference>
<organism evidence="2 3">
    <name type="scientific">Ilumatobacter fluminis</name>
    <dbReference type="NCBI Taxonomy" id="467091"/>
    <lineage>
        <taxon>Bacteria</taxon>
        <taxon>Bacillati</taxon>
        <taxon>Actinomycetota</taxon>
        <taxon>Acidimicrobiia</taxon>
        <taxon>Acidimicrobiales</taxon>
        <taxon>Ilumatobacteraceae</taxon>
        <taxon>Ilumatobacter</taxon>
    </lineage>
</organism>
<dbReference type="InterPro" id="IPR011991">
    <property type="entry name" value="ArsR-like_HTH"/>
</dbReference>
<sequence length="131" mass="15117">MSEITKTTQRDDERLSEMFAALASTTRRRMLQRLAEGEATVNELAEPFDLSLPAVSKHVKVLEHAGLITQGRRAQYRPCTINPDALRIVASWTEHYRRLWDDRLDRMDDYLAALSPATDDHHRDNDQEQPT</sequence>
<dbReference type="OrthoDB" id="9806976at2"/>
<comment type="caution">
    <text evidence="2">The sequence shown here is derived from an EMBL/GenBank/DDBJ whole genome shotgun (WGS) entry which is preliminary data.</text>
</comment>
<dbReference type="InterPro" id="IPR036388">
    <property type="entry name" value="WH-like_DNA-bd_sf"/>
</dbReference>
<dbReference type="CDD" id="cd00090">
    <property type="entry name" value="HTH_ARSR"/>
    <property type="match status" value="1"/>
</dbReference>
<dbReference type="AlphaFoldDB" id="A0A4R7HZX1"/>
<dbReference type="SUPFAM" id="SSF46785">
    <property type="entry name" value="Winged helix' DNA-binding domain"/>
    <property type="match status" value="1"/>
</dbReference>
<reference evidence="2 3" key="1">
    <citation type="submission" date="2019-03" db="EMBL/GenBank/DDBJ databases">
        <title>Sequencing the genomes of 1000 actinobacteria strains.</title>
        <authorList>
            <person name="Klenk H.-P."/>
        </authorList>
    </citation>
    <scope>NUCLEOTIDE SEQUENCE [LARGE SCALE GENOMIC DNA]</scope>
    <source>
        <strain evidence="2 3">DSM 18936</strain>
    </source>
</reference>
<dbReference type="PROSITE" id="PS50987">
    <property type="entry name" value="HTH_ARSR_2"/>
    <property type="match status" value="1"/>
</dbReference>
<evidence type="ECO:0000313" key="3">
    <source>
        <dbReference type="Proteomes" id="UP000294558"/>
    </source>
</evidence>
<dbReference type="Pfam" id="PF12840">
    <property type="entry name" value="HTH_20"/>
    <property type="match status" value="1"/>
</dbReference>